<proteinExistence type="predicted"/>
<evidence type="ECO:0000313" key="2">
    <source>
        <dbReference type="Proteomes" id="UP000037122"/>
    </source>
</evidence>
<protein>
    <submittedName>
        <fullName evidence="1">Uncharacterized protein</fullName>
    </submittedName>
</protein>
<name>A0A0L0NVQ7_CANAR</name>
<dbReference type="EMBL" id="LGST01000034">
    <property type="protein sequence ID" value="KND98247.1"/>
    <property type="molecule type" value="Genomic_DNA"/>
</dbReference>
<accession>A0A0L0NVQ7</accession>
<dbReference type="VEuPathDB" id="FungiDB:QG37_05013"/>
<organism evidence="1 2">
    <name type="scientific">Candidozyma auris</name>
    <name type="common">Yeast</name>
    <name type="synonym">Candida auris</name>
    <dbReference type="NCBI Taxonomy" id="498019"/>
    <lineage>
        <taxon>Eukaryota</taxon>
        <taxon>Fungi</taxon>
        <taxon>Dikarya</taxon>
        <taxon>Ascomycota</taxon>
        <taxon>Saccharomycotina</taxon>
        <taxon>Pichiomycetes</taxon>
        <taxon>Metschnikowiaceae</taxon>
        <taxon>Candidozyma</taxon>
    </lineage>
</organism>
<sequence length="231" mass="26397">MFDDFPSAEKYGSMVGRESAFVDSEASDGRITYMIAHSSQLVEDNQQTPQYPTLVGSWVFVHDSNIFLTKFEIDYEGPNHIMQNCIDKIIVSASFIPEFLQISLVADKCIEKILKIVVPSRIMFEISRFTHVETKETVEVMKLFGSKCNNLAFGFNDFRERRISLPSTLCDQRLPKLRPTSCTHDTATSYAFRARVHLKEDYGRDAGLVCTILRECMRVDVAEEECRKLSP</sequence>
<comment type="caution">
    <text evidence="1">The sequence shown here is derived from an EMBL/GenBank/DDBJ whole genome shotgun (WGS) entry which is preliminary data.</text>
</comment>
<reference evidence="2" key="1">
    <citation type="journal article" date="2015" name="BMC Genomics">
        <title>Draft genome of a commonly misdiagnosed multidrug resistant pathogen Candida auris.</title>
        <authorList>
            <person name="Chatterjee S."/>
            <person name="Alampalli S.V."/>
            <person name="Nageshan R.K."/>
            <person name="Chettiar S.T."/>
            <person name="Joshi S."/>
            <person name="Tatu U.S."/>
        </authorList>
    </citation>
    <scope>NUCLEOTIDE SEQUENCE [LARGE SCALE GENOMIC DNA]</scope>
    <source>
        <strain evidence="2">6684</strain>
    </source>
</reference>
<dbReference type="Proteomes" id="UP000037122">
    <property type="component" value="Unassembled WGS sequence"/>
</dbReference>
<dbReference type="AlphaFoldDB" id="A0A0L0NVQ7"/>
<evidence type="ECO:0000313" key="1">
    <source>
        <dbReference type="EMBL" id="KND98247.1"/>
    </source>
</evidence>
<gene>
    <name evidence="1" type="ORF">QG37_05013</name>
</gene>